<organism evidence="6 7">
    <name type="scientific">Pollutimonas bauzanensis</name>
    <dbReference type="NCBI Taxonomy" id="658167"/>
    <lineage>
        <taxon>Bacteria</taxon>
        <taxon>Pseudomonadati</taxon>
        <taxon>Pseudomonadota</taxon>
        <taxon>Betaproteobacteria</taxon>
        <taxon>Burkholderiales</taxon>
        <taxon>Alcaligenaceae</taxon>
        <taxon>Pollutimonas</taxon>
    </lineage>
</organism>
<protein>
    <recommendedName>
        <fullName evidence="5">Putative 3-methyladenine DNA glycosylase</fullName>
        <ecNumber evidence="5">3.2.2.-</ecNumber>
    </recommendedName>
</protein>
<keyword evidence="7" id="KW-1185">Reference proteome</keyword>
<dbReference type="GO" id="GO:0003905">
    <property type="term" value="F:alkylbase DNA N-glycosylase activity"/>
    <property type="evidence" value="ECO:0007669"/>
    <property type="project" value="InterPro"/>
</dbReference>
<dbReference type="EC" id="3.2.2.-" evidence="5"/>
<keyword evidence="2 5" id="KW-0227">DNA damage</keyword>
<dbReference type="HAMAP" id="MF_00527">
    <property type="entry name" value="3MGH"/>
    <property type="match status" value="1"/>
</dbReference>
<dbReference type="PANTHER" id="PTHR10429:SF0">
    <property type="entry name" value="DNA-3-METHYLADENINE GLYCOSYLASE"/>
    <property type="match status" value="1"/>
</dbReference>
<dbReference type="Gene3D" id="3.10.300.10">
    <property type="entry name" value="Methylpurine-DNA glycosylase (MPG)"/>
    <property type="match status" value="1"/>
</dbReference>
<dbReference type="CDD" id="cd00540">
    <property type="entry name" value="AAG"/>
    <property type="match status" value="1"/>
</dbReference>
<dbReference type="EMBL" id="FQXE01000014">
    <property type="protein sequence ID" value="SHI22974.1"/>
    <property type="molecule type" value="Genomic_DNA"/>
</dbReference>
<keyword evidence="3 5" id="KW-0378">Hydrolase</keyword>
<dbReference type="FunFam" id="3.10.300.10:FF:000001">
    <property type="entry name" value="Putative 3-methyladenine DNA glycosylase"/>
    <property type="match status" value="1"/>
</dbReference>
<dbReference type="InterPro" id="IPR003180">
    <property type="entry name" value="MPG"/>
</dbReference>
<reference evidence="6 7" key="1">
    <citation type="submission" date="2016-11" db="EMBL/GenBank/DDBJ databases">
        <authorList>
            <person name="Jaros S."/>
            <person name="Januszkiewicz K."/>
            <person name="Wedrychowicz H."/>
        </authorList>
    </citation>
    <scope>NUCLEOTIDE SEQUENCE [LARGE SCALE GENOMIC DNA]</scope>
    <source>
        <strain evidence="6 7">CGMCC 1.10190</strain>
    </source>
</reference>
<dbReference type="PANTHER" id="PTHR10429">
    <property type="entry name" value="DNA-3-METHYLADENINE GLYCOSYLASE"/>
    <property type="match status" value="1"/>
</dbReference>
<dbReference type="SUPFAM" id="SSF50486">
    <property type="entry name" value="FMT C-terminal domain-like"/>
    <property type="match status" value="1"/>
</dbReference>
<evidence type="ECO:0000256" key="2">
    <source>
        <dbReference type="ARBA" id="ARBA00022763"/>
    </source>
</evidence>
<evidence type="ECO:0000256" key="4">
    <source>
        <dbReference type="ARBA" id="ARBA00023204"/>
    </source>
</evidence>
<dbReference type="GO" id="GO:0003677">
    <property type="term" value="F:DNA binding"/>
    <property type="evidence" value="ECO:0007669"/>
    <property type="project" value="InterPro"/>
</dbReference>
<keyword evidence="4 5" id="KW-0234">DNA repair</keyword>
<evidence type="ECO:0000313" key="7">
    <source>
        <dbReference type="Proteomes" id="UP000184226"/>
    </source>
</evidence>
<dbReference type="Pfam" id="PF02245">
    <property type="entry name" value="Pur_DNA_glyco"/>
    <property type="match status" value="1"/>
</dbReference>
<dbReference type="STRING" id="658167.SAMN04488135_11499"/>
<dbReference type="GO" id="GO:0006284">
    <property type="term" value="P:base-excision repair"/>
    <property type="evidence" value="ECO:0007669"/>
    <property type="project" value="InterPro"/>
</dbReference>
<name>A0A1M5ZFN7_9BURK</name>
<evidence type="ECO:0000256" key="1">
    <source>
        <dbReference type="ARBA" id="ARBA00009232"/>
    </source>
</evidence>
<proteinExistence type="inferred from homology"/>
<dbReference type="InterPro" id="IPR036995">
    <property type="entry name" value="MPG_sf"/>
</dbReference>
<dbReference type="NCBIfam" id="TIGR00567">
    <property type="entry name" value="3mg"/>
    <property type="match status" value="1"/>
</dbReference>
<sequence>MLRLGQPIVKKLLRMQILNREFYSRDTTLVAHELLGKLLVHKVGDTERIGKIVEVEAYLGPHDLAAHSSKGITSRTQVMYGPPGYAYVYLIYGMHHCMNVVTEPDGTGAAVLLRALEPVANLADNTKGPGRLCKAMGVDRSHYGHDLCSDDFHIAQPPMQEAMHIVQRPRIGVDYAGEWAGKLLRFYIEGNRYVSKK</sequence>
<dbReference type="AlphaFoldDB" id="A0A1M5ZFN7"/>
<evidence type="ECO:0000256" key="5">
    <source>
        <dbReference type="HAMAP-Rule" id="MF_00527"/>
    </source>
</evidence>
<gene>
    <name evidence="6" type="ORF">SAMN04488135_11499</name>
</gene>
<accession>A0A1M5ZFN7</accession>
<comment type="similarity">
    <text evidence="1 5">Belongs to the DNA glycosylase MPG family.</text>
</comment>
<dbReference type="InterPro" id="IPR011034">
    <property type="entry name" value="Formyl_transferase-like_C_sf"/>
</dbReference>
<dbReference type="Proteomes" id="UP000184226">
    <property type="component" value="Unassembled WGS sequence"/>
</dbReference>
<evidence type="ECO:0000256" key="3">
    <source>
        <dbReference type="ARBA" id="ARBA00022801"/>
    </source>
</evidence>
<evidence type="ECO:0000313" key="6">
    <source>
        <dbReference type="EMBL" id="SHI22974.1"/>
    </source>
</evidence>